<evidence type="ECO:0000256" key="1">
    <source>
        <dbReference type="ARBA" id="ARBA00022679"/>
    </source>
</evidence>
<dbReference type="EC" id="2.3.-.-" evidence="5"/>
<reference evidence="6" key="1">
    <citation type="journal article" date="2019" name="Int. J. Syst. Evol. Microbiol.">
        <title>The Global Catalogue of Microorganisms (GCM) 10K type strain sequencing project: providing services to taxonomists for standard genome sequencing and annotation.</title>
        <authorList>
            <consortium name="The Broad Institute Genomics Platform"/>
            <consortium name="The Broad Institute Genome Sequencing Center for Infectious Disease"/>
            <person name="Wu L."/>
            <person name="Ma J."/>
        </authorList>
    </citation>
    <scope>NUCLEOTIDE SEQUENCE [LARGE SCALE GENOMIC DNA]</scope>
    <source>
        <strain evidence="6">JCM 31037</strain>
    </source>
</reference>
<dbReference type="Pfam" id="PF13302">
    <property type="entry name" value="Acetyltransf_3"/>
    <property type="match status" value="1"/>
</dbReference>
<dbReference type="EMBL" id="JBHTMP010000036">
    <property type="protein sequence ID" value="MFD1323745.1"/>
    <property type="molecule type" value="Genomic_DNA"/>
</dbReference>
<protein>
    <submittedName>
        <fullName evidence="5">GNAT family N-acetyltransferase</fullName>
        <ecNumber evidence="5">2.3.-.-</ecNumber>
    </submittedName>
</protein>
<proteinExistence type="inferred from homology"/>
<feature type="domain" description="N-acetyltransferase" evidence="4">
    <location>
        <begin position="2"/>
        <end position="165"/>
    </location>
</feature>
<evidence type="ECO:0000256" key="3">
    <source>
        <dbReference type="ARBA" id="ARBA00038502"/>
    </source>
</evidence>
<dbReference type="SUPFAM" id="SSF55729">
    <property type="entry name" value="Acyl-CoA N-acyltransferases (Nat)"/>
    <property type="match status" value="1"/>
</dbReference>
<sequence>MVSTRLVTPDDAPILAELLQVNRDFLAPWEPSRPDSYFTVAGQRSDIQDALDRHAFGMTLPHVILDESGQVVGGIALNGIVRGSVQSCHVGYWVAAAHNGRGVATAAVREIKRVAFEELGLHRIQADILLHNHRSQRVLERNGFVRIGMAPSYLRIAGRWQDHLLFQALNTAAED</sequence>
<dbReference type="InterPro" id="IPR000182">
    <property type="entry name" value="GNAT_dom"/>
</dbReference>
<dbReference type="RefSeq" id="WP_377573207.1">
    <property type="nucleotide sequence ID" value="NZ_JBHTMP010000036.1"/>
</dbReference>
<keyword evidence="1 5" id="KW-0808">Transferase</keyword>
<name>A0ABW3YJ13_9ACTN</name>
<evidence type="ECO:0000313" key="6">
    <source>
        <dbReference type="Proteomes" id="UP001597260"/>
    </source>
</evidence>
<comment type="caution">
    <text evidence="5">The sequence shown here is derived from an EMBL/GenBank/DDBJ whole genome shotgun (WGS) entry which is preliminary data.</text>
</comment>
<keyword evidence="6" id="KW-1185">Reference proteome</keyword>
<dbReference type="Gene3D" id="3.40.630.30">
    <property type="match status" value="1"/>
</dbReference>
<dbReference type="GO" id="GO:0016746">
    <property type="term" value="F:acyltransferase activity"/>
    <property type="evidence" value="ECO:0007669"/>
    <property type="project" value="UniProtKB-KW"/>
</dbReference>
<keyword evidence="2 5" id="KW-0012">Acyltransferase</keyword>
<accession>A0ABW3YJ13</accession>
<gene>
    <name evidence="5" type="ORF">ACFQ4H_21900</name>
</gene>
<dbReference type="Proteomes" id="UP001597260">
    <property type="component" value="Unassembled WGS sequence"/>
</dbReference>
<dbReference type="PANTHER" id="PTHR43792:SF8">
    <property type="entry name" value="[RIBOSOMAL PROTEIN US5]-ALANINE N-ACETYLTRANSFERASE"/>
    <property type="match status" value="1"/>
</dbReference>
<dbReference type="PROSITE" id="PS51186">
    <property type="entry name" value="GNAT"/>
    <property type="match status" value="1"/>
</dbReference>
<dbReference type="InterPro" id="IPR016181">
    <property type="entry name" value="Acyl_CoA_acyltransferase"/>
</dbReference>
<dbReference type="PANTHER" id="PTHR43792">
    <property type="entry name" value="GNAT FAMILY, PUTATIVE (AFU_ORTHOLOGUE AFUA_3G00765)-RELATED-RELATED"/>
    <property type="match status" value="1"/>
</dbReference>
<dbReference type="InterPro" id="IPR051531">
    <property type="entry name" value="N-acetyltransferase"/>
</dbReference>
<evidence type="ECO:0000259" key="4">
    <source>
        <dbReference type="PROSITE" id="PS51186"/>
    </source>
</evidence>
<evidence type="ECO:0000313" key="5">
    <source>
        <dbReference type="EMBL" id="MFD1323745.1"/>
    </source>
</evidence>
<organism evidence="5 6">
    <name type="scientific">Micromonospora sonneratiae</name>
    <dbReference type="NCBI Taxonomy" id="1184706"/>
    <lineage>
        <taxon>Bacteria</taxon>
        <taxon>Bacillati</taxon>
        <taxon>Actinomycetota</taxon>
        <taxon>Actinomycetes</taxon>
        <taxon>Micromonosporales</taxon>
        <taxon>Micromonosporaceae</taxon>
        <taxon>Micromonospora</taxon>
    </lineage>
</organism>
<comment type="similarity">
    <text evidence="3">Belongs to the acetyltransferase family. RimJ subfamily.</text>
</comment>
<evidence type="ECO:0000256" key="2">
    <source>
        <dbReference type="ARBA" id="ARBA00023315"/>
    </source>
</evidence>